<sequence>MSGPPTISFEWVQFLDEQLTDAEEVNEVPVIESASGCELFDPPEVGTTTPKPRGSGVSTFGEDGERYICQFGEPSITFVLGRTESEQGFEDTTLSADTPGMSEHEIEGVPVVVQDYTYPNGRAVQTAQILDAERRVFASAELETKPGKTLPDDWDTEDTARMLADFVRS</sequence>
<gene>
    <name evidence="2" type="ORF">JHE00_04165</name>
</gene>
<reference evidence="2" key="1">
    <citation type="submission" date="2020-12" db="EMBL/GenBank/DDBJ databases">
        <title>Prauserella sp. ASG 168, a novel actinomycete isolated from cave rock.</title>
        <authorList>
            <person name="Suriyachadkun C."/>
        </authorList>
    </citation>
    <scope>NUCLEOTIDE SEQUENCE</scope>
    <source>
        <strain evidence="2">ASG 168</strain>
    </source>
</reference>
<evidence type="ECO:0000313" key="2">
    <source>
        <dbReference type="EMBL" id="MBK1783511.1"/>
    </source>
</evidence>
<dbReference type="Proteomes" id="UP000635245">
    <property type="component" value="Unassembled WGS sequence"/>
</dbReference>
<evidence type="ECO:0000256" key="1">
    <source>
        <dbReference type="SAM" id="MobiDB-lite"/>
    </source>
</evidence>
<dbReference type="RefSeq" id="WP_200314886.1">
    <property type="nucleotide sequence ID" value="NZ_JAENJH010000001.1"/>
</dbReference>
<accession>A0A934QP55</accession>
<keyword evidence="3" id="KW-1185">Reference proteome</keyword>
<dbReference type="EMBL" id="JAENJH010000001">
    <property type="protein sequence ID" value="MBK1783511.1"/>
    <property type="molecule type" value="Genomic_DNA"/>
</dbReference>
<organism evidence="2 3">
    <name type="scientific">Prauserella cavernicola</name>
    <dbReference type="NCBI Taxonomy" id="2800127"/>
    <lineage>
        <taxon>Bacteria</taxon>
        <taxon>Bacillati</taxon>
        <taxon>Actinomycetota</taxon>
        <taxon>Actinomycetes</taxon>
        <taxon>Pseudonocardiales</taxon>
        <taxon>Pseudonocardiaceae</taxon>
        <taxon>Prauserella</taxon>
    </lineage>
</organism>
<name>A0A934QP55_9PSEU</name>
<proteinExistence type="predicted"/>
<feature type="region of interest" description="Disordered" evidence="1">
    <location>
        <begin position="37"/>
        <end position="60"/>
    </location>
</feature>
<evidence type="ECO:0000313" key="3">
    <source>
        <dbReference type="Proteomes" id="UP000635245"/>
    </source>
</evidence>
<comment type="caution">
    <text evidence="2">The sequence shown here is derived from an EMBL/GenBank/DDBJ whole genome shotgun (WGS) entry which is preliminary data.</text>
</comment>
<protein>
    <submittedName>
        <fullName evidence="2">Uncharacterized protein</fullName>
    </submittedName>
</protein>
<dbReference type="AlphaFoldDB" id="A0A934QP55"/>